<organism evidence="3 5">
    <name type="scientific">Dendrothele bispora (strain CBS 962.96)</name>
    <dbReference type="NCBI Taxonomy" id="1314807"/>
    <lineage>
        <taxon>Eukaryota</taxon>
        <taxon>Fungi</taxon>
        <taxon>Dikarya</taxon>
        <taxon>Basidiomycota</taxon>
        <taxon>Agaricomycotina</taxon>
        <taxon>Agaricomycetes</taxon>
        <taxon>Agaricomycetidae</taxon>
        <taxon>Agaricales</taxon>
        <taxon>Agaricales incertae sedis</taxon>
        <taxon>Dendrothele</taxon>
    </lineage>
</organism>
<dbReference type="InterPro" id="IPR007763">
    <property type="entry name" value="NDUFA12"/>
</dbReference>
<dbReference type="InterPro" id="IPR052618">
    <property type="entry name" value="ComplexI_NDUFA12"/>
</dbReference>
<dbReference type="PANTHER" id="PTHR32470:SF2">
    <property type="entry name" value="NADH DEHYDROGENASE [UBIQUINONE] 1 ALPHA SUBCOMPLEX ASSEMBLY FACTOR 2"/>
    <property type="match status" value="1"/>
</dbReference>
<evidence type="ECO:0000256" key="2">
    <source>
        <dbReference type="SAM" id="MobiDB-lite"/>
    </source>
</evidence>
<protein>
    <recommendedName>
        <fullName evidence="6">NADH dehydrogenase [ubiquinone] 1 alpha subcomplex subunit</fullName>
    </recommendedName>
</protein>
<dbReference type="GO" id="GO:0045271">
    <property type="term" value="C:respiratory chain complex I"/>
    <property type="evidence" value="ECO:0007669"/>
    <property type="project" value="InterPro"/>
</dbReference>
<evidence type="ECO:0000313" key="3">
    <source>
        <dbReference type="EMBL" id="THU80779.1"/>
    </source>
</evidence>
<dbReference type="Pfam" id="PF05071">
    <property type="entry name" value="NDUFA12"/>
    <property type="match status" value="1"/>
</dbReference>
<gene>
    <name evidence="4" type="ORF">K435DRAFT_779390</name>
    <name evidence="3" type="ORF">K435DRAFT_785319</name>
</gene>
<dbReference type="GO" id="GO:0005739">
    <property type="term" value="C:mitochondrion"/>
    <property type="evidence" value="ECO:0007669"/>
    <property type="project" value="TreeGrafter"/>
</dbReference>
<dbReference type="GO" id="GO:0032981">
    <property type="term" value="P:mitochondrial respiratory chain complex I assembly"/>
    <property type="evidence" value="ECO:0007669"/>
    <property type="project" value="TreeGrafter"/>
</dbReference>
<evidence type="ECO:0000313" key="5">
    <source>
        <dbReference type="Proteomes" id="UP000297245"/>
    </source>
</evidence>
<dbReference type="AlphaFoldDB" id="A0A4S8KXP6"/>
<feature type="region of interest" description="Disordered" evidence="2">
    <location>
        <begin position="114"/>
        <end position="262"/>
    </location>
</feature>
<evidence type="ECO:0008006" key="6">
    <source>
        <dbReference type="Google" id="ProtNLM"/>
    </source>
</evidence>
<feature type="compositionally biased region" description="Low complexity" evidence="2">
    <location>
        <begin position="129"/>
        <end position="157"/>
    </location>
</feature>
<dbReference type="OrthoDB" id="10255576at2759"/>
<keyword evidence="5" id="KW-1185">Reference proteome</keyword>
<dbReference type="Proteomes" id="UP000297245">
    <property type="component" value="Unassembled WGS sequence"/>
</dbReference>
<proteinExistence type="inferred from homology"/>
<comment type="similarity">
    <text evidence="1">Belongs to the complex I NDUFA12 subunit family.</text>
</comment>
<dbReference type="EMBL" id="ML179871">
    <property type="protein sequence ID" value="THU80779.1"/>
    <property type="molecule type" value="Genomic_DNA"/>
</dbReference>
<sequence>MSLLLRLWQRIRHPTGFVGYDLEGNAYYERFLGGDRRTKRMVQYKKGEDMWSYVGGQRRLPIQWTAWLAHTRPSPPTLQELQHDLLRQQRVLHNARLLEAADLQQQREIEIQQQKQKQVLNAPDHEPLTTTTTTAETSSSDPGVSSSSSSSVVSKLSQYHVVVEEDSSRPGLTSDSGGSSGSGGRATAGTPTVPTVGEPSTIPKTRPGPGPSLVSSPSSASRSPVPPNRESKPLPTVAGKDEYQPESWNPAASARPRVRRGR</sequence>
<evidence type="ECO:0000256" key="1">
    <source>
        <dbReference type="ARBA" id="ARBA00007355"/>
    </source>
</evidence>
<evidence type="ECO:0000313" key="4">
    <source>
        <dbReference type="EMBL" id="THU94527.1"/>
    </source>
</evidence>
<feature type="compositionally biased region" description="Low complexity" evidence="2">
    <location>
        <begin position="211"/>
        <end position="223"/>
    </location>
</feature>
<accession>A0A4S8KXP6</accession>
<reference evidence="3 5" key="1">
    <citation type="journal article" date="2019" name="Nat. Ecol. Evol.">
        <title>Megaphylogeny resolves global patterns of mushroom evolution.</title>
        <authorList>
            <person name="Varga T."/>
            <person name="Krizsan K."/>
            <person name="Foldi C."/>
            <person name="Dima B."/>
            <person name="Sanchez-Garcia M."/>
            <person name="Sanchez-Ramirez S."/>
            <person name="Szollosi G.J."/>
            <person name="Szarkandi J.G."/>
            <person name="Papp V."/>
            <person name="Albert L."/>
            <person name="Andreopoulos W."/>
            <person name="Angelini C."/>
            <person name="Antonin V."/>
            <person name="Barry K.W."/>
            <person name="Bougher N.L."/>
            <person name="Buchanan P."/>
            <person name="Buyck B."/>
            <person name="Bense V."/>
            <person name="Catcheside P."/>
            <person name="Chovatia M."/>
            <person name="Cooper J."/>
            <person name="Damon W."/>
            <person name="Desjardin D."/>
            <person name="Finy P."/>
            <person name="Geml J."/>
            <person name="Haridas S."/>
            <person name="Hughes K."/>
            <person name="Justo A."/>
            <person name="Karasinski D."/>
            <person name="Kautmanova I."/>
            <person name="Kiss B."/>
            <person name="Kocsube S."/>
            <person name="Kotiranta H."/>
            <person name="LaButti K.M."/>
            <person name="Lechner B.E."/>
            <person name="Liimatainen K."/>
            <person name="Lipzen A."/>
            <person name="Lukacs Z."/>
            <person name="Mihaltcheva S."/>
            <person name="Morgado L.N."/>
            <person name="Niskanen T."/>
            <person name="Noordeloos M.E."/>
            <person name="Ohm R.A."/>
            <person name="Ortiz-Santana B."/>
            <person name="Ovrebo C."/>
            <person name="Racz N."/>
            <person name="Riley R."/>
            <person name="Savchenko A."/>
            <person name="Shiryaev A."/>
            <person name="Soop K."/>
            <person name="Spirin V."/>
            <person name="Szebenyi C."/>
            <person name="Tomsovsky M."/>
            <person name="Tulloss R.E."/>
            <person name="Uehling J."/>
            <person name="Grigoriev I.V."/>
            <person name="Vagvolgyi C."/>
            <person name="Papp T."/>
            <person name="Martin F.M."/>
            <person name="Miettinen O."/>
            <person name="Hibbett D.S."/>
            <person name="Nagy L.G."/>
        </authorList>
    </citation>
    <scope>NUCLEOTIDE SEQUENCE [LARGE SCALE GENOMIC DNA]</scope>
    <source>
        <strain evidence="3 5">CBS 962.96</strain>
    </source>
</reference>
<dbReference type="EMBL" id="ML179222">
    <property type="protein sequence ID" value="THU94527.1"/>
    <property type="molecule type" value="Genomic_DNA"/>
</dbReference>
<dbReference type="PANTHER" id="PTHR32470">
    <property type="entry name" value="ADH DEHYDROGENASE [UBIQUINONE] 1 ALPHA SUBCOMPLEX ASSEMBLY FACTOR 2"/>
    <property type="match status" value="1"/>
</dbReference>
<name>A0A4S8KXP6_DENBC</name>